<dbReference type="Pfam" id="PF20316">
    <property type="entry name" value="DUF6612"/>
    <property type="match status" value="1"/>
</dbReference>
<dbReference type="AlphaFoldDB" id="A0A7S7RDJ6"/>
<evidence type="ECO:0000256" key="1">
    <source>
        <dbReference type="SAM" id="SignalP"/>
    </source>
</evidence>
<dbReference type="InterPro" id="IPR046720">
    <property type="entry name" value="DUF6612"/>
</dbReference>
<organism evidence="2 3">
    <name type="scientific">Anaerobacillus isosaccharinicus</name>
    <dbReference type="NCBI Taxonomy" id="1532552"/>
    <lineage>
        <taxon>Bacteria</taxon>
        <taxon>Bacillati</taxon>
        <taxon>Bacillota</taxon>
        <taxon>Bacilli</taxon>
        <taxon>Bacillales</taxon>
        <taxon>Bacillaceae</taxon>
        <taxon>Anaerobacillus</taxon>
    </lineage>
</organism>
<name>A0A7S7RDJ6_9BACI</name>
<dbReference type="Gene3D" id="2.50.20.20">
    <property type="match status" value="1"/>
</dbReference>
<protein>
    <submittedName>
        <fullName evidence="2">DUF6612 family protein</fullName>
    </submittedName>
</protein>
<dbReference type="PROSITE" id="PS51257">
    <property type="entry name" value="PROKAR_LIPOPROTEIN"/>
    <property type="match status" value="1"/>
</dbReference>
<dbReference type="Proteomes" id="UP000180175">
    <property type="component" value="Chromosome"/>
</dbReference>
<dbReference type="EMBL" id="CP063356">
    <property type="protein sequence ID" value="QOY38058.1"/>
    <property type="molecule type" value="Genomic_DNA"/>
</dbReference>
<evidence type="ECO:0000313" key="2">
    <source>
        <dbReference type="EMBL" id="QOY38058.1"/>
    </source>
</evidence>
<feature type="chain" id="PRO_5039702440" evidence="1">
    <location>
        <begin position="20"/>
        <end position="263"/>
    </location>
</feature>
<sequence length="263" mass="29812">MFKRLKVLGAALALVVVLAACNDQVATNLTDAEDVLKQSLEVMEKLDSYSMTMESEQTMTINDSETMNMVMKINADMTLNPLAFHQKLSMESDMDMMGKIETEMYLVGDQVFMFDPMMKEWMELPMDLMGDLGGLSELQLSPDQQLLMLRSFADDIELSENGSNYVLKLSGEGSEFMEIAKFFGGAGNELEEMLEFFSELKLNHIDYEIYIDKETFYQTKLNMTMDLTMGMEGETIHTIQTMKATIHGINEVGEIKLPEEVLN</sequence>
<reference evidence="2 3" key="2">
    <citation type="journal article" date="2019" name="Int. J. Syst. Evol. Microbiol.">
        <title>Anaerobacillus isosaccharinicus sp. nov., an alkaliphilic bacterium which degrades isosaccharinic acid.</title>
        <authorList>
            <person name="Bassil N.M."/>
            <person name="Lloyd J.R."/>
        </authorList>
    </citation>
    <scope>NUCLEOTIDE SEQUENCE [LARGE SCALE GENOMIC DNA]</scope>
    <source>
        <strain evidence="2 3">NB2006</strain>
    </source>
</reference>
<proteinExistence type="predicted"/>
<accession>A0A7S7RDJ6</accession>
<dbReference type="RefSeq" id="WP_182081219.1">
    <property type="nucleotide sequence ID" value="NZ_CP063356.2"/>
</dbReference>
<dbReference type="KEGG" id="aia:AWH56_011245"/>
<keyword evidence="1" id="KW-0732">Signal</keyword>
<reference evidence="2 3" key="1">
    <citation type="journal article" date="2017" name="Genome Announc.">
        <title>Draft Genome Sequences of Four Alkaliphilic Bacteria Belonging to the Anaerobacillus Genus.</title>
        <authorList>
            <person name="Bassil N.M."/>
            <person name="Lloyd J.R."/>
        </authorList>
    </citation>
    <scope>NUCLEOTIDE SEQUENCE [LARGE SCALE GENOMIC DNA]</scope>
    <source>
        <strain evidence="2 3">NB2006</strain>
    </source>
</reference>
<keyword evidence="3" id="KW-1185">Reference proteome</keyword>
<gene>
    <name evidence="2" type="ORF">AWH56_011245</name>
</gene>
<feature type="signal peptide" evidence="1">
    <location>
        <begin position="1"/>
        <end position="19"/>
    </location>
</feature>
<evidence type="ECO:0000313" key="3">
    <source>
        <dbReference type="Proteomes" id="UP000180175"/>
    </source>
</evidence>